<dbReference type="AlphaFoldDB" id="A0A6B2NVE9"/>
<comment type="caution">
    <text evidence="2">The sequence shown here is derived from an EMBL/GenBank/DDBJ whole genome shotgun (WGS) entry which is preliminary data.</text>
</comment>
<dbReference type="InterPro" id="IPR015124">
    <property type="entry name" value="Stf0"/>
</dbReference>
<evidence type="ECO:0000259" key="1">
    <source>
        <dbReference type="Pfam" id="PF09037"/>
    </source>
</evidence>
<dbReference type="InterPro" id="IPR024628">
    <property type="entry name" value="Sulfotransferase_Stf0_dom"/>
</dbReference>
<dbReference type="SUPFAM" id="SSF52540">
    <property type="entry name" value="P-loop containing nucleoside triphosphate hydrolases"/>
    <property type="match status" value="1"/>
</dbReference>
<reference evidence="2" key="1">
    <citation type="submission" date="2020-02" db="EMBL/GenBank/DDBJ databases">
        <title>Delineation of the pyrene-degrading pathway in Roseobacter clade bacteria by genomic analysis.</title>
        <authorList>
            <person name="Zhou H."/>
            <person name="Wang H."/>
        </authorList>
    </citation>
    <scope>NUCLEOTIDE SEQUENCE</scope>
    <source>
        <strain evidence="2">PrR005</strain>
    </source>
</reference>
<name>A0A6B2NVE9_9RHOB</name>
<evidence type="ECO:0000313" key="2">
    <source>
        <dbReference type="EMBL" id="NDW45875.1"/>
    </source>
</evidence>
<accession>A0A6B2NVE9</accession>
<dbReference type="Gene3D" id="3.40.50.300">
    <property type="entry name" value="P-loop containing nucleotide triphosphate hydrolases"/>
    <property type="match status" value="1"/>
</dbReference>
<keyword evidence="2" id="KW-0808">Transferase</keyword>
<dbReference type="GO" id="GO:0016740">
    <property type="term" value="F:transferase activity"/>
    <property type="evidence" value="ECO:0007669"/>
    <property type="project" value="UniProtKB-KW"/>
</dbReference>
<dbReference type="InterPro" id="IPR027417">
    <property type="entry name" value="P-loop_NTPase"/>
</dbReference>
<protein>
    <submittedName>
        <fullName evidence="2">Stf0 sulfotransferase</fullName>
    </submittedName>
</protein>
<feature type="domain" description="Sulphotransferase Stf0" evidence="1">
    <location>
        <begin position="7"/>
        <end position="250"/>
    </location>
</feature>
<dbReference type="RefSeq" id="WP_164130443.1">
    <property type="nucleotide sequence ID" value="NZ_JAAGOX010000022.1"/>
</dbReference>
<dbReference type="Pfam" id="PF09037">
    <property type="entry name" value="Sulphotransf"/>
    <property type="match status" value="1"/>
</dbReference>
<sequence length="253" mass="27849">MTEPAAAYILCGTPRSGSTLLCGYLTDTGVAGQPDSFFRTQSIDWWAEHWGLPSALRPGTDAFLGAYLAAAIAEGRGDTPVFGLRLMRENLGDMSAALDRLFPGLPTDAARIDAAFGPTRYLHLRRRDKLAQAISLVRAEQSGLWHVAPDGTEVERLAPHRDPVYDFDAIDREVKALEAYEQGWTDWFAAQRIVPLAFHYEDLADTPERVLSAILDHIGQDPAKARGLEPTVARLSDGLSAEWAARYREDAAR</sequence>
<dbReference type="EMBL" id="JAAGOX010000022">
    <property type="protein sequence ID" value="NDW45875.1"/>
    <property type="molecule type" value="Genomic_DNA"/>
</dbReference>
<gene>
    <name evidence="2" type="ORF">G0P99_12985</name>
</gene>
<organism evidence="2">
    <name type="scientific">Ruegeria sp. PrR005</name>
    <dbReference type="NCBI Taxonomy" id="2706882"/>
    <lineage>
        <taxon>Bacteria</taxon>
        <taxon>Pseudomonadati</taxon>
        <taxon>Pseudomonadota</taxon>
        <taxon>Alphaproteobacteria</taxon>
        <taxon>Rhodobacterales</taxon>
        <taxon>Roseobacteraceae</taxon>
        <taxon>Ruegeria</taxon>
    </lineage>
</organism>
<proteinExistence type="predicted"/>
<dbReference type="PIRSF" id="PIRSF021497">
    <property type="entry name" value="Sulphotransferase_Stf0"/>
    <property type="match status" value="1"/>
</dbReference>